<keyword evidence="1 4" id="KW-0808">Transferase</keyword>
<evidence type="ECO:0000259" key="3">
    <source>
        <dbReference type="PROSITE" id="PS51186"/>
    </source>
</evidence>
<dbReference type="InterPro" id="IPR050832">
    <property type="entry name" value="Bact_Acetyltransf"/>
</dbReference>
<protein>
    <submittedName>
        <fullName evidence="4">Acetyltransferase (GNAT) domain-containing protein</fullName>
    </submittedName>
</protein>
<gene>
    <name evidence="4" type="ORF">SAMN04487945_0174</name>
</gene>
<dbReference type="OrthoDB" id="111868at2157"/>
<reference evidence="4 5" key="1">
    <citation type="submission" date="2016-10" db="EMBL/GenBank/DDBJ databases">
        <authorList>
            <person name="de Groot N.N."/>
        </authorList>
    </citation>
    <scope>NUCLEOTIDE SEQUENCE [LARGE SCALE GENOMIC DNA]</scope>
    <source>
        <strain evidence="4 5">CGMCC 1.5337</strain>
    </source>
</reference>
<keyword evidence="5" id="KW-1185">Reference proteome</keyword>
<dbReference type="InterPro" id="IPR016181">
    <property type="entry name" value="Acyl_CoA_acyltransferase"/>
</dbReference>
<organism evidence="4 5">
    <name type="scientific">Halobacterium jilantaiense</name>
    <dbReference type="NCBI Taxonomy" id="355548"/>
    <lineage>
        <taxon>Archaea</taxon>
        <taxon>Methanobacteriati</taxon>
        <taxon>Methanobacteriota</taxon>
        <taxon>Stenosarchaea group</taxon>
        <taxon>Halobacteria</taxon>
        <taxon>Halobacteriales</taxon>
        <taxon>Halobacteriaceae</taxon>
        <taxon>Halobacterium</taxon>
    </lineage>
</organism>
<dbReference type="GO" id="GO:0016747">
    <property type="term" value="F:acyltransferase activity, transferring groups other than amino-acyl groups"/>
    <property type="evidence" value="ECO:0007669"/>
    <property type="project" value="InterPro"/>
</dbReference>
<dbReference type="InterPro" id="IPR000182">
    <property type="entry name" value="GNAT_dom"/>
</dbReference>
<feature type="domain" description="N-acetyltransferase" evidence="3">
    <location>
        <begin position="2"/>
        <end position="159"/>
    </location>
</feature>
<name>A0A1I0MLI6_9EURY</name>
<dbReference type="AlphaFoldDB" id="A0A1I0MLI6"/>
<evidence type="ECO:0000256" key="1">
    <source>
        <dbReference type="ARBA" id="ARBA00022679"/>
    </source>
</evidence>
<dbReference type="STRING" id="355548.SAMN04487945_0174"/>
<evidence type="ECO:0000313" key="4">
    <source>
        <dbReference type="EMBL" id="SEV89193.1"/>
    </source>
</evidence>
<dbReference type="Gene3D" id="3.40.630.30">
    <property type="match status" value="1"/>
</dbReference>
<accession>A0A1I0MLI6</accession>
<dbReference type="RefSeq" id="WP_089667261.1">
    <property type="nucleotide sequence ID" value="NZ_FOJA01000001.1"/>
</dbReference>
<dbReference type="PANTHER" id="PTHR43877">
    <property type="entry name" value="AMINOALKYLPHOSPHONATE N-ACETYLTRANSFERASE-RELATED-RELATED"/>
    <property type="match status" value="1"/>
</dbReference>
<dbReference type="CDD" id="cd04301">
    <property type="entry name" value="NAT_SF"/>
    <property type="match status" value="1"/>
</dbReference>
<dbReference type="Pfam" id="PF13673">
    <property type="entry name" value="Acetyltransf_10"/>
    <property type="match status" value="1"/>
</dbReference>
<evidence type="ECO:0000313" key="5">
    <source>
        <dbReference type="Proteomes" id="UP000198518"/>
    </source>
</evidence>
<evidence type="ECO:0000256" key="2">
    <source>
        <dbReference type="ARBA" id="ARBA00023315"/>
    </source>
</evidence>
<dbReference type="EMBL" id="FOJA01000001">
    <property type="protein sequence ID" value="SEV89193.1"/>
    <property type="molecule type" value="Genomic_DNA"/>
</dbReference>
<sequence>MVTVRPAAPDDRPRIRECHVAAVRESGPDAYDERQVAAWADTGEPVEDYPVESDGHYLVVAELHDVTATNADVVGYGHLVPTEGEIRAVYVHPDAGGRSVGSALLDALEARARDLRLDSLSLTASLNAVDFYEQAGYERAGRDTYSTIHDGETVELDIEQMTKRL</sequence>
<keyword evidence="2" id="KW-0012">Acyltransferase</keyword>
<dbReference type="SUPFAM" id="SSF55729">
    <property type="entry name" value="Acyl-CoA N-acyltransferases (Nat)"/>
    <property type="match status" value="1"/>
</dbReference>
<dbReference type="Proteomes" id="UP000198518">
    <property type="component" value="Unassembled WGS sequence"/>
</dbReference>
<proteinExistence type="predicted"/>
<dbReference type="PROSITE" id="PS51186">
    <property type="entry name" value="GNAT"/>
    <property type="match status" value="1"/>
</dbReference>